<feature type="region of interest" description="Disordered" evidence="10">
    <location>
        <begin position="91"/>
        <end position="113"/>
    </location>
</feature>
<sequence>MLSKMDMEGIIGSEEHGNDAGHLIKGKRTKRLRQLSPVTVATATMTSSCSSATGGGGSFSSTTFDDTEHEEEADMANCLILLAQGRTGRDEENQNLRPQNHHLHNNSQQVDGYNKTTTEKETKNGFDSYECKTCNRFFHSFQALGGHRASHKKPKMKEDKQSSPPRPRQLITATGEFEQENKQIHPKNINPLVPPVSLELRCGVNINFKPNKVHGCSICGAEFTSGQALGGHMRRHRACINNNNNNNKNNNVGVVTGFEDVHVRSRNVLELDLNLPAPEEDLRDSTFQFPALVGCHY</sequence>
<comment type="caution">
    <text evidence="12">The sequence shown here is derived from an EMBL/GenBank/DDBJ whole genome shotgun (WGS) entry which is preliminary data.</text>
</comment>
<dbReference type="PANTHER" id="PTHR26374:SF425">
    <property type="entry name" value="C2H2-TYPE ZINC FINGER PROTEIN"/>
    <property type="match status" value="1"/>
</dbReference>
<gene>
    <name evidence="12" type="ORF">MtrunA17_Chr2g0320311</name>
</gene>
<keyword evidence="8" id="KW-0539">Nucleus</keyword>
<evidence type="ECO:0000256" key="3">
    <source>
        <dbReference type="ARBA" id="ARBA00022737"/>
    </source>
</evidence>
<proteinExistence type="predicted"/>
<evidence type="ECO:0000256" key="2">
    <source>
        <dbReference type="ARBA" id="ARBA00022723"/>
    </source>
</evidence>
<evidence type="ECO:0000256" key="10">
    <source>
        <dbReference type="SAM" id="MobiDB-lite"/>
    </source>
</evidence>
<dbReference type="Pfam" id="PF13912">
    <property type="entry name" value="zf-C2H2_6"/>
    <property type="match status" value="2"/>
</dbReference>
<dbReference type="InterPro" id="IPR036236">
    <property type="entry name" value="Znf_C2H2_sf"/>
</dbReference>
<evidence type="ECO:0000256" key="5">
    <source>
        <dbReference type="ARBA" id="ARBA00022833"/>
    </source>
</evidence>
<name>A0A396JB23_MEDTR</name>
<feature type="domain" description="C2H2-type" evidence="11">
    <location>
        <begin position="214"/>
        <end position="236"/>
    </location>
</feature>
<dbReference type="PROSITE" id="PS00028">
    <property type="entry name" value="ZINC_FINGER_C2H2_1"/>
    <property type="match status" value="2"/>
</dbReference>
<comment type="subcellular location">
    <subcellularLocation>
        <location evidence="1">Nucleus</location>
    </subcellularLocation>
</comment>
<dbReference type="SMART" id="SM00355">
    <property type="entry name" value="ZnF_C2H2"/>
    <property type="match status" value="2"/>
</dbReference>
<dbReference type="AlphaFoldDB" id="A0A396JB23"/>
<dbReference type="PROSITE" id="PS50157">
    <property type="entry name" value="ZINC_FINGER_C2H2_2"/>
    <property type="match status" value="2"/>
</dbReference>
<keyword evidence="3" id="KW-0677">Repeat</keyword>
<dbReference type="InterPro" id="IPR013087">
    <property type="entry name" value="Znf_C2H2_type"/>
</dbReference>
<dbReference type="Gramene" id="rna11545">
    <property type="protein sequence ID" value="RHN75360.1"/>
    <property type="gene ID" value="gene11545"/>
</dbReference>
<organism evidence="12">
    <name type="scientific">Medicago truncatula</name>
    <name type="common">Barrel medic</name>
    <name type="synonym">Medicago tribuloides</name>
    <dbReference type="NCBI Taxonomy" id="3880"/>
    <lineage>
        <taxon>Eukaryota</taxon>
        <taxon>Viridiplantae</taxon>
        <taxon>Streptophyta</taxon>
        <taxon>Embryophyta</taxon>
        <taxon>Tracheophyta</taxon>
        <taxon>Spermatophyta</taxon>
        <taxon>Magnoliopsida</taxon>
        <taxon>eudicotyledons</taxon>
        <taxon>Gunneridae</taxon>
        <taxon>Pentapetalae</taxon>
        <taxon>rosids</taxon>
        <taxon>fabids</taxon>
        <taxon>Fabales</taxon>
        <taxon>Fabaceae</taxon>
        <taxon>Papilionoideae</taxon>
        <taxon>50 kb inversion clade</taxon>
        <taxon>NPAAA clade</taxon>
        <taxon>Hologalegina</taxon>
        <taxon>IRL clade</taxon>
        <taxon>Trifolieae</taxon>
        <taxon>Medicago</taxon>
    </lineage>
</organism>
<reference evidence="12" key="1">
    <citation type="journal article" date="2018" name="Nat. Plants">
        <title>Whole-genome landscape of Medicago truncatula symbiotic genes.</title>
        <authorList>
            <person name="Pecrix Y."/>
            <person name="Gamas P."/>
            <person name="Carrere S."/>
        </authorList>
    </citation>
    <scope>NUCLEOTIDE SEQUENCE</scope>
    <source>
        <tissue evidence="12">Leaves</tissue>
    </source>
</reference>
<keyword evidence="7" id="KW-0804">Transcription</keyword>
<feature type="region of interest" description="Disordered" evidence="10">
    <location>
        <begin position="145"/>
        <end position="168"/>
    </location>
</feature>
<evidence type="ECO:0000256" key="9">
    <source>
        <dbReference type="PROSITE-ProRule" id="PRU00042"/>
    </source>
</evidence>
<dbReference type="OrthoDB" id="6077919at2759"/>
<accession>A0A396JB23</accession>
<evidence type="ECO:0000313" key="12">
    <source>
        <dbReference type="EMBL" id="RHN75360.1"/>
    </source>
</evidence>
<keyword evidence="2" id="KW-0479">Metal-binding</keyword>
<evidence type="ECO:0000256" key="6">
    <source>
        <dbReference type="ARBA" id="ARBA00023015"/>
    </source>
</evidence>
<dbReference type="EMBL" id="PSQE01000002">
    <property type="protein sequence ID" value="RHN75360.1"/>
    <property type="molecule type" value="Genomic_DNA"/>
</dbReference>
<evidence type="ECO:0000256" key="8">
    <source>
        <dbReference type="ARBA" id="ARBA00023242"/>
    </source>
</evidence>
<evidence type="ECO:0000256" key="4">
    <source>
        <dbReference type="ARBA" id="ARBA00022771"/>
    </source>
</evidence>
<dbReference type="SUPFAM" id="SSF57667">
    <property type="entry name" value="beta-beta-alpha zinc fingers"/>
    <property type="match status" value="1"/>
</dbReference>
<keyword evidence="4 9" id="KW-0863">Zinc-finger</keyword>
<dbReference type="Proteomes" id="UP000265566">
    <property type="component" value="Chromosome 2"/>
</dbReference>
<protein>
    <submittedName>
        <fullName evidence="12">Putative transcription factor C2H2 family</fullName>
    </submittedName>
</protein>
<evidence type="ECO:0000256" key="7">
    <source>
        <dbReference type="ARBA" id="ARBA00023163"/>
    </source>
</evidence>
<evidence type="ECO:0000259" key="11">
    <source>
        <dbReference type="PROSITE" id="PS50157"/>
    </source>
</evidence>
<evidence type="ECO:0000256" key="1">
    <source>
        <dbReference type="ARBA" id="ARBA00004123"/>
    </source>
</evidence>
<dbReference type="GO" id="GO:0005634">
    <property type="term" value="C:nucleus"/>
    <property type="evidence" value="ECO:0007669"/>
    <property type="project" value="UniProtKB-SubCell"/>
</dbReference>
<feature type="domain" description="C2H2-type" evidence="11">
    <location>
        <begin position="129"/>
        <end position="156"/>
    </location>
</feature>
<feature type="region of interest" description="Disordered" evidence="10">
    <location>
        <begin position="1"/>
        <end position="21"/>
    </location>
</feature>
<dbReference type="GO" id="GO:0008270">
    <property type="term" value="F:zinc ion binding"/>
    <property type="evidence" value="ECO:0007669"/>
    <property type="project" value="UniProtKB-KW"/>
</dbReference>
<keyword evidence="5" id="KW-0862">Zinc</keyword>
<dbReference type="Gene3D" id="3.30.160.60">
    <property type="entry name" value="Classic Zinc Finger"/>
    <property type="match status" value="1"/>
</dbReference>
<dbReference type="PANTHER" id="PTHR26374">
    <property type="entry name" value="ZINC FINGER PROTEIN ZAT5"/>
    <property type="match status" value="1"/>
</dbReference>
<keyword evidence="6" id="KW-0805">Transcription regulation</keyword>